<comment type="catalytic activity">
    <reaction evidence="11">
        <text>an [RNA] containing cytidine + H2O = an [RNA]-3'-cytidine-3'-phosphate + a 5'-hydroxy-ribonucleotide-3'-[RNA].</text>
        <dbReference type="EC" id="4.6.1.18"/>
    </reaction>
</comment>
<evidence type="ECO:0000313" key="14">
    <source>
        <dbReference type="EMBL" id="ELV13312.1"/>
    </source>
</evidence>
<evidence type="ECO:0000259" key="13">
    <source>
        <dbReference type="SMART" id="SM00092"/>
    </source>
</evidence>
<evidence type="ECO:0000256" key="4">
    <source>
        <dbReference type="ARBA" id="ARBA00022525"/>
    </source>
</evidence>
<dbReference type="InterPro" id="IPR023411">
    <property type="entry name" value="RNaseA_AS"/>
</dbReference>
<dbReference type="InterPro" id="IPR001427">
    <property type="entry name" value="RNaseA"/>
</dbReference>
<keyword evidence="15" id="KW-1185">Reference proteome</keyword>
<dbReference type="FunCoup" id="L8YAL9">
    <property type="interactions" value="46"/>
</dbReference>
<keyword evidence="8" id="KW-1015">Disulfide bond</keyword>
<keyword evidence="7 12" id="KW-0378">Hydrolase</keyword>
<keyword evidence="5 12" id="KW-0540">Nuclease</keyword>
<dbReference type="GO" id="GO:0016787">
    <property type="term" value="F:hydrolase activity"/>
    <property type="evidence" value="ECO:0007669"/>
    <property type="project" value="UniProtKB-KW"/>
</dbReference>
<dbReference type="eggNOG" id="ENOG502SQ4K">
    <property type="taxonomic scope" value="Eukaryota"/>
</dbReference>
<organism evidence="14 15">
    <name type="scientific">Tupaia chinensis</name>
    <name type="common">Chinese tree shrew</name>
    <name type="synonym">Tupaia belangeri chinensis</name>
    <dbReference type="NCBI Taxonomy" id="246437"/>
    <lineage>
        <taxon>Eukaryota</taxon>
        <taxon>Metazoa</taxon>
        <taxon>Chordata</taxon>
        <taxon>Craniata</taxon>
        <taxon>Vertebrata</taxon>
        <taxon>Euteleostomi</taxon>
        <taxon>Mammalia</taxon>
        <taxon>Eutheria</taxon>
        <taxon>Euarchontoglires</taxon>
        <taxon>Scandentia</taxon>
        <taxon>Tupaiidae</taxon>
        <taxon>Tupaia</taxon>
    </lineage>
</organism>
<evidence type="ECO:0000256" key="8">
    <source>
        <dbReference type="ARBA" id="ARBA00023157"/>
    </source>
</evidence>
<evidence type="ECO:0000256" key="5">
    <source>
        <dbReference type="ARBA" id="ARBA00022722"/>
    </source>
</evidence>
<evidence type="ECO:0000313" key="15">
    <source>
        <dbReference type="Proteomes" id="UP000011518"/>
    </source>
</evidence>
<feature type="signal peptide" evidence="12">
    <location>
        <begin position="1"/>
        <end position="28"/>
    </location>
</feature>
<evidence type="ECO:0000256" key="10">
    <source>
        <dbReference type="ARBA" id="ARBA00034016"/>
    </source>
</evidence>
<keyword evidence="4" id="KW-0964">Secreted</keyword>
<reference evidence="15" key="1">
    <citation type="submission" date="2012-07" db="EMBL/GenBank/DDBJ databases">
        <title>Genome of the Chinese tree shrew, a rising model animal genetically related to primates.</title>
        <authorList>
            <person name="Zhang G."/>
            <person name="Fan Y."/>
            <person name="Yao Y."/>
            <person name="Huang Z."/>
        </authorList>
    </citation>
    <scope>NUCLEOTIDE SEQUENCE [LARGE SCALE GENOMIC DNA]</scope>
</reference>
<dbReference type="KEGG" id="tup:102482913"/>
<protein>
    <recommendedName>
        <fullName evidence="3">pancreatic ribonuclease</fullName>
        <ecNumber evidence="3">4.6.1.18</ecNumber>
    </recommendedName>
</protein>
<dbReference type="GO" id="GO:0050830">
    <property type="term" value="P:defense response to Gram-positive bacterium"/>
    <property type="evidence" value="ECO:0007669"/>
    <property type="project" value="TreeGrafter"/>
</dbReference>
<dbReference type="PROSITE" id="PS00127">
    <property type="entry name" value="RNASE_PANCREATIC"/>
    <property type="match status" value="1"/>
</dbReference>
<dbReference type="PANTHER" id="PTHR11437:SF24">
    <property type="entry name" value="RIBONUCLEASE PANCREATIC"/>
    <property type="match status" value="1"/>
</dbReference>
<evidence type="ECO:0000256" key="9">
    <source>
        <dbReference type="ARBA" id="ARBA00023239"/>
    </source>
</evidence>
<dbReference type="SUPFAM" id="SSF54076">
    <property type="entry name" value="RNase A-like"/>
    <property type="match status" value="1"/>
</dbReference>
<dbReference type="EMBL" id="KB362182">
    <property type="protein sequence ID" value="ELV13312.1"/>
    <property type="molecule type" value="Genomic_DNA"/>
</dbReference>
<dbReference type="FunFam" id="3.10.130.10:FF:000001">
    <property type="entry name" value="Ribonuclease pancreatic"/>
    <property type="match status" value="1"/>
</dbReference>
<dbReference type="GO" id="GO:0004522">
    <property type="term" value="F:ribonuclease A activity"/>
    <property type="evidence" value="ECO:0007669"/>
    <property type="project" value="UniProtKB-EC"/>
</dbReference>
<dbReference type="InterPro" id="IPR023412">
    <property type="entry name" value="RNaseA_domain"/>
</dbReference>
<dbReference type="GO" id="GO:0003676">
    <property type="term" value="F:nucleic acid binding"/>
    <property type="evidence" value="ECO:0007669"/>
    <property type="project" value="InterPro"/>
</dbReference>
<sequence length="156" mass="17409">MALKKSLMLFPLLVLLLLVLGWVQPSLGKESPAKKFLRQHMDSEGSSDNTSTYCNQMMTRRNMTKGWCKAVNTFVHESLASVQAVCFQENVTCKNGNTNCYKSTSSMHITDCRLTGSSKYPNCAYRTSQKQRHIIVACEGSPYVPVHFDASVESST</sequence>
<evidence type="ECO:0000256" key="2">
    <source>
        <dbReference type="ARBA" id="ARBA00005600"/>
    </source>
</evidence>
<comment type="catalytic activity">
    <reaction evidence="10">
        <text>an [RNA] containing uridine + H2O = an [RNA]-3'-uridine-3'-phosphate + a 5'-hydroxy-ribonucleotide-3'-[RNA].</text>
        <dbReference type="EC" id="4.6.1.18"/>
    </reaction>
</comment>
<dbReference type="AlphaFoldDB" id="L8YAL9"/>
<keyword evidence="6 12" id="KW-0255">Endonuclease</keyword>
<gene>
    <name evidence="14" type="ORF">TREES_T100011113</name>
</gene>
<feature type="domain" description="Ribonuclease A-domain" evidence="13">
    <location>
        <begin position="29"/>
        <end position="152"/>
    </location>
</feature>
<evidence type="ECO:0000256" key="7">
    <source>
        <dbReference type="ARBA" id="ARBA00022801"/>
    </source>
</evidence>
<dbReference type="CDD" id="cd06265">
    <property type="entry name" value="RNase_A_canonical"/>
    <property type="match status" value="1"/>
</dbReference>
<dbReference type="OrthoDB" id="8573660at2759"/>
<evidence type="ECO:0000256" key="1">
    <source>
        <dbReference type="ARBA" id="ARBA00004613"/>
    </source>
</evidence>
<proteinExistence type="inferred from homology"/>
<dbReference type="PANTHER" id="PTHR11437">
    <property type="entry name" value="RIBONUCLEASE"/>
    <property type="match status" value="1"/>
</dbReference>
<dbReference type="GO" id="GO:0005576">
    <property type="term" value="C:extracellular region"/>
    <property type="evidence" value="ECO:0007669"/>
    <property type="project" value="UniProtKB-SubCell"/>
</dbReference>
<evidence type="ECO:0000256" key="11">
    <source>
        <dbReference type="ARBA" id="ARBA00034055"/>
    </source>
</evidence>
<dbReference type="SMART" id="SM00092">
    <property type="entry name" value="RNAse_Pc"/>
    <property type="match status" value="1"/>
</dbReference>
<name>L8YAL9_TUPCH</name>
<dbReference type="Gene3D" id="3.10.130.10">
    <property type="entry name" value="Ribonuclease A-like domain"/>
    <property type="match status" value="1"/>
</dbReference>
<dbReference type="Pfam" id="PF00074">
    <property type="entry name" value="RnaseA"/>
    <property type="match status" value="1"/>
</dbReference>
<keyword evidence="9" id="KW-0456">Lyase</keyword>
<dbReference type="Proteomes" id="UP000011518">
    <property type="component" value="Unassembled WGS sequence"/>
</dbReference>
<accession>L8YAL9</accession>
<feature type="chain" id="PRO_5007750704" description="pancreatic ribonuclease" evidence="12">
    <location>
        <begin position="29"/>
        <end position="156"/>
    </location>
</feature>
<evidence type="ECO:0000256" key="6">
    <source>
        <dbReference type="ARBA" id="ARBA00022759"/>
    </source>
</evidence>
<keyword evidence="12" id="KW-0732">Signal</keyword>
<reference evidence="15" key="2">
    <citation type="journal article" date="2013" name="Nat. Commun.">
        <title>Genome of the Chinese tree shrew.</title>
        <authorList>
            <person name="Fan Y."/>
            <person name="Huang Z.Y."/>
            <person name="Cao C.C."/>
            <person name="Chen C.S."/>
            <person name="Chen Y.X."/>
            <person name="Fan D.D."/>
            <person name="He J."/>
            <person name="Hou H.L."/>
            <person name="Hu L."/>
            <person name="Hu X.T."/>
            <person name="Jiang X.T."/>
            <person name="Lai R."/>
            <person name="Lang Y.S."/>
            <person name="Liang B."/>
            <person name="Liao S.G."/>
            <person name="Mu D."/>
            <person name="Ma Y.Y."/>
            <person name="Niu Y.Y."/>
            <person name="Sun X.Q."/>
            <person name="Xia J.Q."/>
            <person name="Xiao J."/>
            <person name="Xiong Z.Q."/>
            <person name="Xu L."/>
            <person name="Yang L."/>
            <person name="Zhang Y."/>
            <person name="Zhao W."/>
            <person name="Zhao X.D."/>
            <person name="Zheng Y.T."/>
            <person name="Zhou J.M."/>
            <person name="Zhu Y.B."/>
            <person name="Zhang G.J."/>
            <person name="Wang J."/>
            <person name="Yao Y.G."/>
        </authorList>
    </citation>
    <scope>NUCLEOTIDE SEQUENCE [LARGE SCALE GENOMIC DNA]</scope>
</reference>
<dbReference type="EC" id="4.6.1.18" evidence="3"/>
<dbReference type="PRINTS" id="PR00794">
    <property type="entry name" value="RIBONUCLEASE"/>
</dbReference>
<evidence type="ECO:0000256" key="12">
    <source>
        <dbReference type="RuleBase" id="RU000651"/>
    </source>
</evidence>
<comment type="subcellular location">
    <subcellularLocation>
        <location evidence="1">Secreted</location>
    </subcellularLocation>
</comment>
<evidence type="ECO:0000256" key="3">
    <source>
        <dbReference type="ARBA" id="ARBA00012569"/>
    </source>
</evidence>
<comment type="similarity">
    <text evidence="2 12">Belongs to the pancreatic ribonuclease family.</text>
</comment>
<dbReference type="STRING" id="246437.L8YAL9"/>
<dbReference type="InParanoid" id="L8YAL9"/>
<dbReference type="InterPro" id="IPR036816">
    <property type="entry name" value="RNaseA-like_dom_sf"/>
</dbReference>